<dbReference type="EMBL" id="LN857024">
    <property type="protein sequence ID" value="CDQ01983.1"/>
    <property type="molecule type" value="Genomic_DNA"/>
</dbReference>
<name>A0A0J9Y5C9_BRUMA</name>
<dbReference type="WormBase" id="Bm14356">
    <property type="protein sequence ID" value="BM43778"/>
    <property type="gene ID" value="WBGene00234617"/>
</dbReference>
<evidence type="ECO:0000313" key="2">
    <source>
        <dbReference type="WormBase" id="Bm14356"/>
    </source>
</evidence>
<gene>
    <name evidence="1 2" type="ORF">Bm14356</name>
    <name evidence="1" type="ORF">BM_Bm14356</name>
</gene>
<dbReference type="AlphaFoldDB" id="A0A0J9Y5C9"/>
<organism evidence="1">
    <name type="scientific">Brugia malayi</name>
    <name type="common">Filarial nematode worm</name>
    <dbReference type="NCBI Taxonomy" id="6279"/>
    <lineage>
        <taxon>Eukaryota</taxon>
        <taxon>Metazoa</taxon>
        <taxon>Ecdysozoa</taxon>
        <taxon>Nematoda</taxon>
        <taxon>Chromadorea</taxon>
        <taxon>Rhabditida</taxon>
        <taxon>Spirurina</taxon>
        <taxon>Spiruromorpha</taxon>
        <taxon>Filarioidea</taxon>
        <taxon>Onchocercidae</taxon>
        <taxon>Brugia</taxon>
    </lineage>
</organism>
<evidence type="ECO:0000313" key="1">
    <source>
        <dbReference type="EMBL" id="CDQ01983.1"/>
    </source>
</evidence>
<reference evidence="1" key="2">
    <citation type="submission" date="2012-12" db="EMBL/GenBank/DDBJ databases">
        <authorList>
            <person name="Gao Y.W."/>
            <person name="Fan S.T."/>
            <person name="Sun H.T."/>
            <person name="Wang Z."/>
            <person name="Gao X.L."/>
            <person name="Li Y.G."/>
            <person name="Wang T.C."/>
            <person name="Zhang K."/>
            <person name="Xu W.W."/>
            <person name="Yu Z.J."/>
            <person name="Xia X.Z."/>
        </authorList>
    </citation>
    <scope>NUCLEOTIDE SEQUENCE</scope>
    <source>
        <strain evidence="1">FR3</strain>
    </source>
</reference>
<sequence>MSYCSASVIRQNTVRTSDDVYGIVPCKLVNFIRKTCHQLDKR</sequence>
<proteinExistence type="predicted"/>
<protein>
    <submittedName>
        <fullName evidence="1">Bm14356</fullName>
    </submittedName>
</protein>
<accession>A0A0J9Y5C9</accession>
<reference evidence="1" key="1">
    <citation type="journal article" date="2007" name="Science">
        <title>Draft genome of the filarial nematode parasite Brugia malayi.</title>
        <authorList>
            <person name="Ghedin E."/>
            <person name="Wang S."/>
            <person name="Spiro D."/>
            <person name="Caler E."/>
            <person name="Zhao Q."/>
            <person name="Crabtree J."/>
            <person name="Allen J.E."/>
            <person name="Delcher A.L."/>
            <person name="Guiliano D.B."/>
            <person name="Miranda-Saavedra D."/>
            <person name="Angiuoli S.V."/>
            <person name="Creasy T."/>
            <person name="Amedeo P."/>
            <person name="Haas B."/>
            <person name="El-Sayed N.M."/>
            <person name="Wortman J.R."/>
            <person name="Feldblyum T."/>
            <person name="Tallon L."/>
            <person name="Schatz M."/>
            <person name="Shumway M."/>
            <person name="Koo H."/>
            <person name="Salzberg S.L."/>
            <person name="Schobel S."/>
            <person name="Pertea M."/>
            <person name="Pop M."/>
            <person name="White O."/>
            <person name="Barton G.J."/>
            <person name="Carlow C.K."/>
            <person name="Crawford M.J."/>
            <person name="Daub J."/>
            <person name="Dimmic M.W."/>
            <person name="Estes C.F."/>
            <person name="Foster J.M."/>
            <person name="Ganatra M."/>
            <person name="Gregory W.F."/>
            <person name="Johnson N.M."/>
            <person name="Jin J."/>
            <person name="Komuniecki R."/>
            <person name="Korf I."/>
            <person name="Kumar S."/>
            <person name="Laney S."/>
            <person name="Li B.W."/>
            <person name="Li W."/>
            <person name="Lindblom T.H."/>
            <person name="Lustigman S."/>
            <person name="Ma D."/>
            <person name="Maina C.V."/>
            <person name="Martin D.M."/>
            <person name="McCarter J.P."/>
            <person name="McReynolds L."/>
            <person name="Mitreva M."/>
            <person name="Nutman T.B."/>
            <person name="Parkinson J."/>
            <person name="Peregrin-Alvarez J.M."/>
            <person name="Poole C."/>
            <person name="Ren Q."/>
            <person name="Saunders L."/>
            <person name="Sluder A.E."/>
            <person name="Smith K."/>
            <person name="Stanke M."/>
            <person name="Unnasch T.R."/>
            <person name="Ware J."/>
            <person name="Wei A.D."/>
            <person name="Weil G."/>
            <person name="Williams D.J."/>
            <person name="Zhang Y."/>
            <person name="Williams S.A."/>
            <person name="Fraser-Liggett C."/>
            <person name="Slatko B."/>
            <person name="Blaxter M.L."/>
            <person name="Scott A.L."/>
        </authorList>
    </citation>
    <scope>NUCLEOTIDE SEQUENCE</scope>
    <source>
        <strain evidence="1">FR3</strain>
    </source>
</reference>